<reference evidence="5" key="2">
    <citation type="submission" date="2022-11" db="EMBL/GenBank/DDBJ databases">
        <title>Novel species in genus Aeromicrobium.</title>
        <authorList>
            <person name="Zhang G."/>
        </authorList>
    </citation>
    <scope>NUCLEOTIDE SEQUENCE [LARGE SCALE GENOMIC DNA]</scope>
    <source>
        <strain evidence="3">Zg-629</strain>
        <strain evidence="4">zg-629</strain>
        <strain evidence="5">zg-636</strain>
    </source>
</reference>
<feature type="transmembrane region" description="Helical" evidence="1">
    <location>
        <begin position="12"/>
        <end position="31"/>
    </location>
</feature>
<feature type="transmembrane region" description="Helical" evidence="1">
    <location>
        <begin position="119"/>
        <end position="139"/>
    </location>
</feature>
<evidence type="ECO:0000256" key="1">
    <source>
        <dbReference type="SAM" id="Phobius"/>
    </source>
</evidence>
<dbReference type="EMBL" id="CP060587">
    <property type="protein sequence ID" value="QNL94087.1"/>
    <property type="molecule type" value="Genomic_DNA"/>
</dbReference>
<keyword evidence="4" id="KW-1185">Reference proteome</keyword>
<dbReference type="EMBL" id="JACTVM010000002">
    <property type="protein sequence ID" value="MBC9226069.1"/>
    <property type="molecule type" value="Genomic_DNA"/>
</dbReference>
<sequence>MRQVRRSSPLYVVALIAAGLIVGRLLPPLIVRFDGASPPVPGWAAAIVMLCGAIAIGALAWGTWQNLHRRQRWFAAEHGIRLLALAKAAVMVGGVFTGGYAGYALAYLGSSTEMGEMRLWRSAAAAGAALLLLIAALVLEWTCQLPSDDDEEKASSSDADPSPA</sequence>
<dbReference type="Proteomes" id="UP000515871">
    <property type="component" value="Chromosome"/>
</dbReference>
<accession>A0A8I0EV19</accession>
<gene>
    <name evidence="3" type="ORF">H9L21_13500</name>
    <name evidence="2" type="ORF">IBG24_07065</name>
</gene>
<evidence type="ECO:0000313" key="2">
    <source>
        <dbReference type="EMBL" id="MBC9226069.1"/>
    </source>
</evidence>
<protein>
    <submittedName>
        <fullName evidence="2">DUF3180 domain-containing protein</fullName>
    </submittedName>
</protein>
<dbReference type="Proteomes" id="UP000620591">
    <property type="component" value="Unassembled WGS sequence"/>
</dbReference>
<proteinExistence type="predicted"/>
<feature type="transmembrane region" description="Helical" evidence="1">
    <location>
        <begin position="82"/>
        <end position="107"/>
    </location>
</feature>
<feature type="transmembrane region" description="Helical" evidence="1">
    <location>
        <begin position="43"/>
        <end position="61"/>
    </location>
</feature>
<dbReference type="RefSeq" id="WP_154596480.1">
    <property type="nucleotide sequence ID" value="NZ_CP060587.1"/>
</dbReference>
<reference evidence="2" key="1">
    <citation type="submission" date="2020-09" db="EMBL/GenBank/DDBJ databases">
        <title>Novel species in genus Aeromicrobium.</title>
        <authorList>
            <person name="Zhang G."/>
        </authorList>
    </citation>
    <scope>NUCLEOTIDE SEQUENCE</scope>
    <source>
        <strain evidence="2">Zg-636</strain>
    </source>
</reference>
<evidence type="ECO:0000313" key="5">
    <source>
        <dbReference type="Proteomes" id="UP000620591"/>
    </source>
</evidence>
<name>A0A8I0EV19_9ACTN</name>
<dbReference type="InterPro" id="IPR021517">
    <property type="entry name" value="DUF3180"/>
</dbReference>
<keyword evidence="1" id="KW-0812">Transmembrane</keyword>
<keyword evidence="1" id="KW-0472">Membrane</keyword>
<dbReference type="AlphaFoldDB" id="A0A8I0EV19"/>
<keyword evidence="1" id="KW-1133">Transmembrane helix</keyword>
<evidence type="ECO:0000313" key="4">
    <source>
        <dbReference type="Proteomes" id="UP000515871"/>
    </source>
</evidence>
<dbReference type="Pfam" id="PF11377">
    <property type="entry name" value="DUF3180"/>
    <property type="match status" value="1"/>
</dbReference>
<organism evidence="2 5">
    <name type="scientific">Aeromicrobium senzhongii</name>
    <dbReference type="NCBI Taxonomy" id="2663859"/>
    <lineage>
        <taxon>Bacteria</taxon>
        <taxon>Bacillati</taxon>
        <taxon>Actinomycetota</taxon>
        <taxon>Actinomycetes</taxon>
        <taxon>Propionibacteriales</taxon>
        <taxon>Nocardioidaceae</taxon>
        <taxon>Aeromicrobium</taxon>
    </lineage>
</organism>
<evidence type="ECO:0000313" key="3">
    <source>
        <dbReference type="EMBL" id="QNL94087.1"/>
    </source>
</evidence>